<keyword evidence="1 2" id="KW-0238">DNA-binding</keyword>
<dbReference type="Pfam" id="PF02899">
    <property type="entry name" value="Phage_int_SAM_1"/>
    <property type="match status" value="1"/>
</dbReference>
<comment type="caution">
    <text evidence="4">The sequence shown here is derived from an EMBL/GenBank/DDBJ whole genome shotgun (WGS) entry which is preliminary data.</text>
</comment>
<gene>
    <name evidence="4" type="ORF">AS030_07975</name>
</gene>
<dbReference type="GO" id="GO:0003677">
    <property type="term" value="F:DNA binding"/>
    <property type="evidence" value="ECO:0007669"/>
    <property type="project" value="UniProtKB-UniRule"/>
</dbReference>
<keyword evidence="5" id="KW-1185">Reference proteome</keyword>
<dbReference type="EMBL" id="LNQN01000001">
    <property type="protein sequence ID" value="KSU85430.1"/>
    <property type="molecule type" value="Genomic_DNA"/>
</dbReference>
<dbReference type="InterPro" id="IPR044068">
    <property type="entry name" value="CB"/>
</dbReference>
<dbReference type="Gene3D" id="1.10.150.130">
    <property type="match status" value="1"/>
</dbReference>
<dbReference type="GO" id="GO:0015074">
    <property type="term" value="P:DNA integration"/>
    <property type="evidence" value="ECO:0007669"/>
    <property type="project" value="InterPro"/>
</dbReference>
<dbReference type="AlphaFoldDB" id="A0A0V8JE58"/>
<accession>A0A0V8JE58</accession>
<evidence type="ECO:0000259" key="3">
    <source>
        <dbReference type="PROSITE" id="PS51900"/>
    </source>
</evidence>
<reference evidence="4 5" key="1">
    <citation type="journal article" date="2014" name="Antonie Van Leeuwenhoek">
        <title>Fictibacillus enclensis sp. nov., isolated from marine sediment.</title>
        <authorList>
            <person name="Dastager S.G."/>
            <person name="Mawlankar R."/>
            <person name="Srinivasan K."/>
            <person name="Tang S.K."/>
            <person name="Lee J.C."/>
            <person name="Ramana V.V."/>
            <person name="Shouche Y.S."/>
        </authorList>
    </citation>
    <scope>NUCLEOTIDE SEQUENCE [LARGE SCALE GENOMIC DNA]</scope>
    <source>
        <strain evidence="4 5">NIO-1003</strain>
    </source>
</reference>
<feature type="domain" description="Core-binding (CB)" evidence="3">
    <location>
        <begin position="1"/>
        <end position="74"/>
    </location>
</feature>
<evidence type="ECO:0000256" key="1">
    <source>
        <dbReference type="ARBA" id="ARBA00023125"/>
    </source>
</evidence>
<dbReference type="Proteomes" id="UP000054099">
    <property type="component" value="Unassembled WGS sequence"/>
</dbReference>
<evidence type="ECO:0000313" key="5">
    <source>
        <dbReference type="Proteomes" id="UP000054099"/>
    </source>
</evidence>
<sequence>MNIQQATDDFLMYLHVEKNYSPNTLKSYAFDLKLYAEFLIKHDRSVELCDLLVEHGCPIPNWRDIRRFKNKDCP</sequence>
<name>A0A0V8JE58_9BACL</name>
<evidence type="ECO:0000256" key="2">
    <source>
        <dbReference type="PROSITE-ProRule" id="PRU01248"/>
    </source>
</evidence>
<proteinExistence type="predicted"/>
<organism evidence="4 5">
    <name type="scientific">Fictibacillus enclensis</name>
    <dbReference type="NCBI Taxonomy" id="1017270"/>
    <lineage>
        <taxon>Bacteria</taxon>
        <taxon>Bacillati</taxon>
        <taxon>Bacillota</taxon>
        <taxon>Bacilli</taxon>
        <taxon>Bacillales</taxon>
        <taxon>Fictibacillaceae</taxon>
        <taxon>Fictibacillus</taxon>
    </lineage>
</organism>
<dbReference type="InterPro" id="IPR004107">
    <property type="entry name" value="Integrase_SAM-like_N"/>
</dbReference>
<dbReference type="InterPro" id="IPR010998">
    <property type="entry name" value="Integrase_recombinase_N"/>
</dbReference>
<dbReference type="SUPFAM" id="SSF47823">
    <property type="entry name" value="lambda integrase-like, N-terminal domain"/>
    <property type="match status" value="1"/>
</dbReference>
<evidence type="ECO:0000313" key="4">
    <source>
        <dbReference type="EMBL" id="KSU85430.1"/>
    </source>
</evidence>
<protein>
    <recommendedName>
        <fullName evidence="3">Core-binding (CB) domain-containing protein</fullName>
    </recommendedName>
</protein>
<dbReference type="PROSITE" id="PS51900">
    <property type="entry name" value="CB"/>
    <property type="match status" value="1"/>
</dbReference>